<evidence type="ECO:0000313" key="2">
    <source>
        <dbReference type="EMBL" id="KAH0450070.1"/>
    </source>
</evidence>
<gene>
    <name evidence="2" type="ORF">IEQ34_020762</name>
</gene>
<evidence type="ECO:0000256" key="1">
    <source>
        <dbReference type="SAM" id="MobiDB-lite"/>
    </source>
</evidence>
<name>A0AAV7G1S6_DENCH</name>
<comment type="caution">
    <text evidence="2">The sequence shown here is derived from an EMBL/GenBank/DDBJ whole genome shotgun (WGS) entry which is preliminary data.</text>
</comment>
<dbReference type="Pfam" id="PF01344">
    <property type="entry name" value="Kelch_1"/>
    <property type="match status" value="1"/>
</dbReference>
<keyword evidence="3" id="KW-1185">Reference proteome</keyword>
<dbReference type="InterPro" id="IPR006652">
    <property type="entry name" value="Kelch_1"/>
</dbReference>
<protein>
    <submittedName>
        <fullName evidence="2">Uncharacterized protein</fullName>
    </submittedName>
</protein>
<proteinExistence type="predicted"/>
<dbReference type="AlphaFoldDB" id="A0AAV7G1S6"/>
<dbReference type="InterPro" id="IPR011043">
    <property type="entry name" value="Gal_Oxase/kelch_b-propeller"/>
</dbReference>
<accession>A0AAV7G1S6</accession>
<evidence type="ECO:0000313" key="3">
    <source>
        <dbReference type="Proteomes" id="UP000775213"/>
    </source>
</evidence>
<sequence>MEPSHFSEESVADGNKQSKPRSFTAFVGPNRACTTSPSNQVFVVGGDDEEKDALTMMVYDIAKDYWTKLPEID</sequence>
<dbReference type="Proteomes" id="UP000775213">
    <property type="component" value="Unassembled WGS sequence"/>
</dbReference>
<dbReference type="SUPFAM" id="SSF50965">
    <property type="entry name" value="Galactose oxidase, central domain"/>
    <property type="match status" value="1"/>
</dbReference>
<reference evidence="2 3" key="1">
    <citation type="journal article" date="2021" name="Hortic Res">
        <title>Chromosome-scale assembly of the Dendrobium chrysotoxum genome enhances the understanding of orchid evolution.</title>
        <authorList>
            <person name="Zhang Y."/>
            <person name="Zhang G.Q."/>
            <person name="Zhang D."/>
            <person name="Liu X.D."/>
            <person name="Xu X.Y."/>
            <person name="Sun W.H."/>
            <person name="Yu X."/>
            <person name="Zhu X."/>
            <person name="Wang Z.W."/>
            <person name="Zhao X."/>
            <person name="Zhong W.Y."/>
            <person name="Chen H."/>
            <person name="Yin W.L."/>
            <person name="Huang T."/>
            <person name="Niu S.C."/>
            <person name="Liu Z.J."/>
        </authorList>
    </citation>
    <scope>NUCLEOTIDE SEQUENCE [LARGE SCALE GENOMIC DNA]</scope>
    <source>
        <strain evidence="2">Lindl</strain>
    </source>
</reference>
<organism evidence="2 3">
    <name type="scientific">Dendrobium chrysotoxum</name>
    <name type="common">Orchid</name>
    <dbReference type="NCBI Taxonomy" id="161865"/>
    <lineage>
        <taxon>Eukaryota</taxon>
        <taxon>Viridiplantae</taxon>
        <taxon>Streptophyta</taxon>
        <taxon>Embryophyta</taxon>
        <taxon>Tracheophyta</taxon>
        <taxon>Spermatophyta</taxon>
        <taxon>Magnoliopsida</taxon>
        <taxon>Liliopsida</taxon>
        <taxon>Asparagales</taxon>
        <taxon>Orchidaceae</taxon>
        <taxon>Epidendroideae</taxon>
        <taxon>Malaxideae</taxon>
        <taxon>Dendrobiinae</taxon>
        <taxon>Dendrobium</taxon>
    </lineage>
</organism>
<feature type="region of interest" description="Disordered" evidence="1">
    <location>
        <begin position="1"/>
        <end position="30"/>
    </location>
</feature>
<dbReference type="EMBL" id="JAGFBR010000018">
    <property type="protein sequence ID" value="KAH0450070.1"/>
    <property type="molecule type" value="Genomic_DNA"/>
</dbReference>